<dbReference type="OrthoDB" id="3233595at2759"/>
<evidence type="ECO:0000259" key="4">
    <source>
        <dbReference type="SMART" id="SM00829"/>
    </source>
</evidence>
<dbReference type="InterPro" id="IPR011032">
    <property type="entry name" value="GroES-like_sf"/>
</dbReference>
<evidence type="ECO:0000313" key="5">
    <source>
        <dbReference type="EMBL" id="KAF2139997.1"/>
    </source>
</evidence>
<protein>
    <recommendedName>
        <fullName evidence="4">Enoyl reductase (ER) domain-containing protein</fullName>
    </recommendedName>
</protein>
<dbReference type="GeneID" id="54304384"/>
<dbReference type="InterPro" id="IPR013154">
    <property type="entry name" value="ADH-like_N"/>
</dbReference>
<dbReference type="InterPro" id="IPR036291">
    <property type="entry name" value="NAD(P)-bd_dom_sf"/>
</dbReference>
<evidence type="ECO:0000256" key="1">
    <source>
        <dbReference type="ARBA" id="ARBA00008072"/>
    </source>
</evidence>
<dbReference type="GO" id="GO:0016651">
    <property type="term" value="F:oxidoreductase activity, acting on NAD(P)H"/>
    <property type="evidence" value="ECO:0007669"/>
    <property type="project" value="InterPro"/>
</dbReference>
<keyword evidence="6" id="KW-1185">Reference proteome</keyword>
<dbReference type="SUPFAM" id="SSF51735">
    <property type="entry name" value="NAD(P)-binding Rossmann-fold domains"/>
    <property type="match status" value="1"/>
</dbReference>
<comment type="subunit">
    <text evidence="2">Monomer.</text>
</comment>
<reference evidence="5" key="1">
    <citation type="journal article" date="2020" name="Stud. Mycol.">
        <title>101 Dothideomycetes genomes: a test case for predicting lifestyles and emergence of pathogens.</title>
        <authorList>
            <person name="Haridas S."/>
            <person name="Albert R."/>
            <person name="Binder M."/>
            <person name="Bloem J."/>
            <person name="Labutti K."/>
            <person name="Salamov A."/>
            <person name="Andreopoulos B."/>
            <person name="Baker S."/>
            <person name="Barry K."/>
            <person name="Bills G."/>
            <person name="Bluhm B."/>
            <person name="Cannon C."/>
            <person name="Castanera R."/>
            <person name="Culley D."/>
            <person name="Daum C."/>
            <person name="Ezra D."/>
            <person name="Gonzalez J."/>
            <person name="Henrissat B."/>
            <person name="Kuo A."/>
            <person name="Liang C."/>
            <person name="Lipzen A."/>
            <person name="Lutzoni F."/>
            <person name="Magnuson J."/>
            <person name="Mondo S."/>
            <person name="Nolan M."/>
            <person name="Ohm R."/>
            <person name="Pangilinan J."/>
            <person name="Park H.-J."/>
            <person name="Ramirez L."/>
            <person name="Alfaro M."/>
            <person name="Sun H."/>
            <person name="Tritt A."/>
            <person name="Yoshinaga Y."/>
            <person name="Zwiers L.-H."/>
            <person name="Turgeon B."/>
            <person name="Goodwin S."/>
            <person name="Spatafora J."/>
            <person name="Crous P."/>
            <person name="Grigoriev I."/>
        </authorList>
    </citation>
    <scope>NUCLEOTIDE SEQUENCE</scope>
    <source>
        <strain evidence="5">CBS 121167</strain>
    </source>
</reference>
<dbReference type="Proteomes" id="UP000799438">
    <property type="component" value="Unassembled WGS sequence"/>
</dbReference>
<proteinExistence type="inferred from homology"/>
<dbReference type="EMBL" id="ML995491">
    <property type="protein sequence ID" value="KAF2139997.1"/>
    <property type="molecule type" value="Genomic_DNA"/>
</dbReference>
<evidence type="ECO:0000256" key="2">
    <source>
        <dbReference type="ARBA" id="ARBA00011245"/>
    </source>
</evidence>
<dbReference type="SUPFAM" id="SSF50129">
    <property type="entry name" value="GroES-like"/>
    <property type="match status" value="1"/>
</dbReference>
<dbReference type="PANTHER" id="PTHR45348:SF5">
    <property type="entry name" value="OXIDOREDUCTASE, PUTATIVE (AFU_ORTHOLOGUE AFUA_8G01420)-RELATED"/>
    <property type="match status" value="1"/>
</dbReference>
<comment type="similarity">
    <text evidence="1">Belongs to the zinc-containing alcohol dehydrogenase family.</text>
</comment>
<dbReference type="InterPro" id="IPR047122">
    <property type="entry name" value="Trans-enoyl_RdTase-like"/>
</dbReference>
<dbReference type="CDD" id="cd08249">
    <property type="entry name" value="enoyl_reductase_like"/>
    <property type="match status" value="1"/>
</dbReference>
<dbReference type="Pfam" id="PF08240">
    <property type="entry name" value="ADH_N"/>
    <property type="match status" value="1"/>
</dbReference>
<feature type="domain" description="Enoyl reductase (ER)" evidence="4">
    <location>
        <begin position="7"/>
        <end position="333"/>
    </location>
</feature>
<sequence length="348" mass="37162">MKEAIVYTPDKVEIVDSPIPTPGPDQVVIKVIVSGSNPKDWKHPEWAKNPENSGDDIAGTIHSVGSNVYEFKPGDRVAAFHEMAAPHGSFAEYAVAWSHTTTHIPAGVSFEEAATLPLAALTAVVGNYDRLQLPHPWQPAPENSRIPLIVYGAATAVGAFAIQLAQLSNVHPVIGVAGNGIPFAESLIDKSKGDAIVDYRGGDDAVRKGIADALKAAGVDTVAHAFDAVSEKGSNENITAVLAADGRVTNVLPPEKFARTKGFRYPDTFKTSLTYVGDVHGERKQLGFVYFRWMARMLQEGKLKPHPHEVVPGGLDGVSQGLQNLKAGKASAVKYVFRITETEGAGKD</sequence>
<dbReference type="PANTHER" id="PTHR45348">
    <property type="entry name" value="HYPOTHETICAL OXIDOREDUCTASE (EUROFUNG)"/>
    <property type="match status" value="1"/>
</dbReference>
<keyword evidence="3" id="KW-0560">Oxidoreductase</keyword>
<dbReference type="Gene3D" id="3.40.50.720">
    <property type="entry name" value="NAD(P)-binding Rossmann-like Domain"/>
    <property type="match status" value="1"/>
</dbReference>
<dbReference type="RefSeq" id="XP_033395710.1">
    <property type="nucleotide sequence ID" value="XM_033546877.1"/>
</dbReference>
<accession>A0A6A6BAR2</accession>
<dbReference type="AlphaFoldDB" id="A0A6A6BAR2"/>
<dbReference type="InterPro" id="IPR020843">
    <property type="entry name" value="ER"/>
</dbReference>
<name>A0A6A6BAR2_9PEZI</name>
<organism evidence="5 6">
    <name type="scientific">Aplosporella prunicola CBS 121167</name>
    <dbReference type="NCBI Taxonomy" id="1176127"/>
    <lineage>
        <taxon>Eukaryota</taxon>
        <taxon>Fungi</taxon>
        <taxon>Dikarya</taxon>
        <taxon>Ascomycota</taxon>
        <taxon>Pezizomycotina</taxon>
        <taxon>Dothideomycetes</taxon>
        <taxon>Dothideomycetes incertae sedis</taxon>
        <taxon>Botryosphaeriales</taxon>
        <taxon>Aplosporellaceae</taxon>
        <taxon>Aplosporella</taxon>
    </lineage>
</organism>
<dbReference type="Gene3D" id="3.90.180.10">
    <property type="entry name" value="Medium-chain alcohol dehydrogenases, catalytic domain"/>
    <property type="match status" value="1"/>
</dbReference>
<dbReference type="SMART" id="SM00829">
    <property type="entry name" value="PKS_ER"/>
    <property type="match status" value="1"/>
</dbReference>
<gene>
    <name evidence="5" type="ORF">K452DRAFT_59154</name>
</gene>
<evidence type="ECO:0000313" key="6">
    <source>
        <dbReference type="Proteomes" id="UP000799438"/>
    </source>
</evidence>
<evidence type="ECO:0000256" key="3">
    <source>
        <dbReference type="ARBA" id="ARBA00023002"/>
    </source>
</evidence>